<proteinExistence type="predicted"/>
<feature type="transmembrane region" description="Helical" evidence="6">
    <location>
        <begin position="201"/>
        <end position="219"/>
    </location>
</feature>
<evidence type="ECO:0000256" key="4">
    <source>
        <dbReference type="ARBA" id="ARBA00023136"/>
    </source>
</evidence>
<organism evidence="8 9">
    <name type="scientific">Pieris macdunnoughi</name>
    <dbReference type="NCBI Taxonomy" id="345717"/>
    <lineage>
        <taxon>Eukaryota</taxon>
        <taxon>Metazoa</taxon>
        <taxon>Ecdysozoa</taxon>
        <taxon>Arthropoda</taxon>
        <taxon>Hexapoda</taxon>
        <taxon>Insecta</taxon>
        <taxon>Pterygota</taxon>
        <taxon>Neoptera</taxon>
        <taxon>Endopterygota</taxon>
        <taxon>Lepidoptera</taxon>
        <taxon>Glossata</taxon>
        <taxon>Ditrysia</taxon>
        <taxon>Papilionoidea</taxon>
        <taxon>Pieridae</taxon>
        <taxon>Pierinae</taxon>
        <taxon>Pieris</taxon>
    </lineage>
</organism>
<dbReference type="InterPro" id="IPR050578">
    <property type="entry name" value="MARVEL-CKLF_proteins"/>
</dbReference>
<evidence type="ECO:0000313" key="9">
    <source>
        <dbReference type="Proteomes" id="UP000663880"/>
    </source>
</evidence>
<feature type="transmembrane region" description="Helical" evidence="6">
    <location>
        <begin position="141"/>
        <end position="162"/>
    </location>
</feature>
<feature type="transmembrane region" description="Helical" evidence="6">
    <location>
        <begin position="174"/>
        <end position="195"/>
    </location>
</feature>
<evidence type="ECO:0000256" key="1">
    <source>
        <dbReference type="ARBA" id="ARBA00004141"/>
    </source>
</evidence>
<dbReference type="PANTHER" id="PTHR22776">
    <property type="entry name" value="MARVEL-CONTAINING POTENTIAL LIPID RAFT-ASSOCIATED PROTEIN"/>
    <property type="match status" value="1"/>
</dbReference>
<feature type="transmembrane region" description="Helical" evidence="6">
    <location>
        <begin position="75"/>
        <end position="96"/>
    </location>
</feature>
<accession>A0A821T8C0</accession>
<dbReference type="Proteomes" id="UP000663880">
    <property type="component" value="Unassembled WGS sequence"/>
</dbReference>
<comment type="caution">
    <text evidence="8">The sequence shown here is derived from an EMBL/GenBank/DDBJ whole genome shotgun (WGS) entry which is preliminary data.</text>
</comment>
<keyword evidence="9" id="KW-1185">Reference proteome</keyword>
<dbReference type="PANTHER" id="PTHR22776:SF49">
    <property type="entry name" value="MARVEL DOMAIN-CONTAINING PROTEIN"/>
    <property type="match status" value="1"/>
</dbReference>
<dbReference type="GO" id="GO:0016020">
    <property type="term" value="C:membrane"/>
    <property type="evidence" value="ECO:0007669"/>
    <property type="project" value="UniProtKB-SubCell"/>
</dbReference>
<evidence type="ECO:0000256" key="3">
    <source>
        <dbReference type="ARBA" id="ARBA00022989"/>
    </source>
</evidence>
<dbReference type="OrthoDB" id="10028364at2759"/>
<dbReference type="AlphaFoldDB" id="A0A821T8C0"/>
<evidence type="ECO:0000313" key="8">
    <source>
        <dbReference type="EMBL" id="CAF4871834.1"/>
    </source>
</evidence>
<comment type="subcellular location">
    <subcellularLocation>
        <location evidence="1">Membrane</location>
        <topology evidence="1">Multi-pass membrane protein</topology>
    </subcellularLocation>
</comment>
<sequence length="255" mass="28865">MVFIPNVQLIFRSQSKSGDYHDDMNRNNINKWLEEMLLPNLPPRSLIVMDYASYHTIGVNKAPTMSCTKDQMQNWIISKGLTYLPTMVIAQLYVMVKEHKEPLKYEADLMLEKHGHKVGGSLLGFICVVCSRVGTASKGAYFSWVSMIAFWFTGILLGFYLFHIVEKFYKIPWLRLEFLFAAVWSLLYLIASILATTVGDNAHYAASFFGFAATLAYMIDAYLKFRLVRAGGLAQGSRVVSKQTTEVITPPGGRY</sequence>
<keyword evidence="2 5" id="KW-0812">Transmembrane</keyword>
<evidence type="ECO:0000259" key="7">
    <source>
        <dbReference type="PROSITE" id="PS51225"/>
    </source>
</evidence>
<protein>
    <recommendedName>
        <fullName evidence="7">MARVEL domain-containing protein</fullName>
    </recommendedName>
</protein>
<keyword evidence="4 5" id="KW-0472">Membrane</keyword>
<gene>
    <name evidence="8" type="ORF">PMACD_LOCUS8834</name>
</gene>
<keyword evidence="3 6" id="KW-1133">Transmembrane helix</keyword>
<evidence type="ECO:0000256" key="2">
    <source>
        <dbReference type="ARBA" id="ARBA00022692"/>
    </source>
</evidence>
<dbReference type="PROSITE" id="PS51225">
    <property type="entry name" value="MARVEL"/>
    <property type="match status" value="1"/>
</dbReference>
<dbReference type="EMBL" id="CAJOBZ010000023">
    <property type="protein sequence ID" value="CAF4871834.1"/>
    <property type="molecule type" value="Genomic_DNA"/>
</dbReference>
<name>A0A821T8C0_9NEOP</name>
<dbReference type="InterPro" id="IPR008253">
    <property type="entry name" value="Marvel"/>
</dbReference>
<feature type="domain" description="MARVEL" evidence="7">
    <location>
        <begin position="105"/>
        <end position="229"/>
    </location>
</feature>
<reference evidence="8" key="1">
    <citation type="submission" date="2021-02" db="EMBL/GenBank/DDBJ databases">
        <authorList>
            <person name="Steward A R."/>
        </authorList>
    </citation>
    <scope>NUCLEOTIDE SEQUENCE</scope>
</reference>
<evidence type="ECO:0000256" key="6">
    <source>
        <dbReference type="SAM" id="Phobius"/>
    </source>
</evidence>
<evidence type="ECO:0000256" key="5">
    <source>
        <dbReference type="PROSITE-ProRule" id="PRU00581"/>
    </source>
</evidence>